<evidence type="ECO:0000256" key="5">
    <source>
        <dbReference type="ARBA" id="ARBA00023128"/>
    </source>
</evidence>
<evidence type="ECO:0000256" key="7">
    <source>
        <dbReference type="RuleBase" id="RU368123"/>
    </source>
</evidence>
<dbReference type="InterPro" id="IPR004202">
    <property type="entry name" value="COX7C/Cox8"/>
</dbReference>
<keyword evidence="4 7" id="KW-0999">Mitochondrion inner membrane</keyword>
<dbReference type="Pfam" id="PF02935">
    <property type="entry name" value="COX7C"/>
    <property type="match status" value="1"/>
</dbReference>
<dbReference type="Proteomes" id="UP000054196">
    <property type="component" value="Unassembled WGS sequence"/>
</dbReference>
<dbReference type="GO" id="GO:0006123">
    <property type="term" value="P:mitochondrial electron transport, cytochrome c to oxygen"/>
    <property type="evidence" value="ECO:0007669"/>
    <property type="project" value="UniProtKB-UniRule"/>
</dbReference>
<dbReference type="GO" id="GO:0005743">
    <property type="term" value="C:mitochondrial inner membrane"/>
    <property type="evidence" value="ECO:0007669"/>
    <property type="project" value="UniProtKB-SubCell"/>
</dbReference>
<comment type="function">
    <text evidence="7">Component of the cytochrome c oxidase, the last enzyme in the mitochondrial electron transport chain which drives oxidative phosphorylation. The respiratory chain contains 3 multisubunit complexes succinate dehydrogenase (complex II, CII), ubiquinol-cytochrome c oxidoreductase (cytochrome b-c1 complex, complex III, CIII) and cytochrome c oxidase (complex IV, CIV), that cooperate to transfer electrons derived from NADH and succinate to molecular oxygen, creating an electrochemical gradient over the inner membrane that drives transmembrane transport and the ATP synthase. Cytochrome c oxidase is the component of the respiratory chain that catalyzes the reduction of oxygen to water. Electrons originating from reduced cytochrome c in the intermembrane space (IMS) are transferred via the dinuclear copper A center (CU(A)) of subunit 2 and heme A of subunit 1 to the active site in subunit 1, a binuclear center (BNC) formed by heme A3 and copper B (CU(B)). The BNC reduces molecular oxygen to 2 water molecules using 4 electrons from cytochrome c in the IMS and 4 protons from the mitochondrial matrix.</text>
</comment>
<evidence type="ECO:0000313" key="9">
    <source>
        <dbReference type="Proteomes" id="UP000054196"/>
    </source>
</evidence>
<protein>
    <recommendedName>
        <fullName evidence="7">Cytochrome c oxidase subunit 8, mitochondrial</fullName>
    </recommendedName>
    <alternativeName>
        <fullName evidence="7">Cytochrome c oxidase polypeptide VIII</fullName>
    </alternativeName>
</protein>
<comment type="subunit">
    <text evidence="7">Component of the cytochrome c oxidase (complex IV, CIV), a multisubunit enzyme composed of a catalytic core of 3 subunits and several supernumerary subunits. The complex exists as a monomer or a dimer and forms supercomplexes (SCs) in the inner mitochondrial membrane with ubiquinol-cytochrome c oxidoreductase (cytochrome b-c1 complex, complex III, CIII).</text>
</comment>
<dbReference type="UniPathway" id="UPA00705"/>
<dbReference type="RefSeq" id="XP_007388559.1">
    <property type="nucleotide sequence ID" value="XM_007388497.1"/>
</dbReference>
<dbReference type="KEGG" id="psq:PUNSTDRAFT_55689"/>
<organism evidence="8 9">
    <name type="scientific">Punctularia strigosozonata (strain HHB-11173)</name>
    <name type="common">White-rot fungus</name>
    <dbReference type="NCBI Taxonomy" id="741275"/>
    <lineage>
        <taxon>Eukaryota</taxon>
        <taxon>Fungi</taxon>
        <taxon>Dikarya</taxon>
        <taxon>Basidiomycota</taxon>
        <taxon>Agaricomycotina</taxon>
        <taxon>Agaricomycetes</taxon>
        <taxon>Corticiales</taxon>
        <taxon>Punctulariaceae</taxon>
        <taxon>Punctularia</taxon>
    </lineage>
</organism>
<dbReference type="OMA" id="NEHTTHQ"/>
<dbReference type="GO" id="GO:0045277">
    <property type="term" value="C:respiratory chain complex IV"/>
    <property type="evidence" value="ECO:0007669"/>
    <property type="project" value="UniProtKB-UniRule"/>
</dbReference>
<reference evidence="9" key="1">
    <citation type="journal article" date="2012" name="Science">
        <title>The Paleozoic origin of enzymatic lignin decomposition reconstructed from 31 fungal genomes.</title>
        <authorList>
            <person name="Floudas D."/>
            <person name="Binder M."/>
            <person name="Riley R."/>
            <person name="Barry K."/>
            <person name="Blanchette R.A."/>
            <person name="Henrissat B."/>
            <person name="Martinez A.T."/>
            <person name="Otillar R."/>
            <person name="Spatafora J.W."/>
            <person name="Yadav J.S."/>
            <person name="Aerts A."/>
            <person name="Benoit I."/>
            <person name="Boyd A."/>
            <person name="Carlson A."/>
            <person name="Copeland A."/>
            <person name="Coutinho P.M."/>
            <person name="de Vries R.P."/>
            <person name="Ferreira P."/>
            <person name="Findley K."/>
            <person name="Foster B."/>
            <person name="Gaskell J."/>
            <person name="Glotzer D."/>
            <person name="Gorecki P."/>
            <person name="Heitman J."/>
            <person name="Hesse C."/>
            <person name="Hori C."/>
            <person name="Igarashi K."/>
            <person name="Jurgens J.A."/>
            <person name="Kallen N."/>
            <person name="Kersten P."/>
            <person name="Kohler A."/>
            <person name="Kuees U."/>
            <person name="Kumar T.K.A."/>
            <person name="Kuo A."/>
            <person name="LaButti K."/>
            <person name="Larrondo L.F."/>
            <person name="Lindquist E."/>
            <person name="Ling A."/>
            <person name="Lombard V."/>
            <person name="Lucas S."/>
            <person name="Lundell T."/>
            <person name="Martin R."/>
            <person name="McLaughlin D.J."/>
            <person name="Morgenstern I."/>
            <person name="Morin E."/>
            <person name="Murat C."/>
            <person name="Nagy L.G."/>
            <person name="Nolan M."/>
            <person name="Ohm R.A."/>
            <person name="Patyshakuliyeva A."/>
            <person name="Rokas A."/>
            <person name="Ruiz-Duenas F.J."/>
            <person name="Sabat G."/>
            <person name="Salamov A."/>
            <person name="Samejima M."/>
            <person name="Schmutz J."/>
            <person name="Slot J.C."/>
            <person name="St John F."/>
            <person name="Stenlid J."/>
            <person name="Sun H."/>
            <person name="Sun S."/>
            <person name="Syed K."/>
            <person name="Tsang A."/>
            <person name="Wiebenga A."/>
            <person name="Young D."/>
            <person name="Pisabarro A."/>
            <person name="Eastwood D.C."/>
            <person name="Martin F."/>
            <person name="Cullen D."/>
            <person name="Grigoriev I.V."/>
            <person name="Hibbett D.S."/>
        </authorList>
    </citation>
    <scope>NUCLEOTIDE SEQUENCE [LARGE SCALE GENOMIC DNA]</scope>
    <source>
        <strain evidence="9">HHB-11173 SS5</strain>
    </source>
</reference>
<keyword evidence="5 7" id="KW-0496">Mitochondrion</keyword>
<sequence length="79" mass="9118">MPFLHRVGFSSVRLARNGRVSMQRRLAHDERSMYDAFPFTYHNRRKAFAVKYVVFVGTGFSIPFIASWYQIRKSGGTAA</sequence>
<dbReference type="Gene3D" id="4.10.49.10">
    <property type="entry name" value="Cytochrome c oxidase subunit VIIc"/>
    <property type="match status" value="1"/>
</dbReference>
<evidence type="ECO:0000256" key="2">
    <source>
        <dbReference type="ARBA" id="ARBA00004673"/>
    </source>
</evidence>
<accession>R7S1I4</accession>
<dbReference type="SUPFAM" id="SSF81427">
    <property type="entry name" value="Mitochondrial cytochrome c oxidase subunit VIIc (aka VIIIa)"/>
    <property type="match status" value="1"/>
</dbReference>
<evidence type="ECO:0000256" key="4">
    <source>
        <dbReference type="ARBA" id="ARBA00022792"/>
    </source>
</evidence>
<comment type="subcellular location">
    <subcellularLocation>
        <location evidence="1 7">Mitochondrion inner membrane</location>
        <topology evidence="1 7">Single-pass membrane protein</topology>
    </subcellularLocation>
</comment>
<dbReference type="InterPro" id="IPR036636">
    <property type="entry name" value="COX7C/Cox8_sf"/>
</dbReference>
<evidence type="ECO:0000313" key="8">
    <source>
        <dbReference type="EMBL" id="EIN04088.1"/>
    </source>
</evidence>
<evidence type="ECO:0000256" key="3">
    <source>
        <dbReference type="ARBA" id="ARBA00010514"/>
    </source>
</evidence>
<keyword evidence="7" id="KW-1133">Transmembrane helix</keyword>
<dbReference type="EMBL" id="JH687556">
    <property type="protein sequence ID" value="EIN04088.1"/>
    <property type="molecule type" value="Genomic_DNA"/>
</dbReference>
<evidence type="ECO:0000256" key="6">
    <source>
        <dbReference type="ARBA" id="ARBA00023136"/>
    </source>
</evidence>
<keyword evidence="6 7" id="KW-0472">Membrane</keyword>
<feature type="transmembrane region" description="Helical" evidence="7">
    <location>
        <begin position="52"/>
        <end position="71"/>
    </location>
</feature>
<keyword evidence="7" id="KW-0812">Transmembrane</keyword>
<comment type="similarity">
    <text evidence="3 7">Belongs to the cytochrome c oxidase VIIc family.</text>
</comment>
<dbReference type="AlphaFoldDB" id="R7S1I4"/>
<dbReference type="GeneID" id="18884020"/>
<keyword evidence="9" id="KW-1185">Reference proteome</keyword>
<name>R7S1I4_PUNST</name>
<comment type="pathway">
    <text evidence="2 7">Energy metabolism; oxidative phosphorylation.</text>
</comment>
<evidence type="ECO:0000256" key="1">
    <source>
        <dbReference type="ARBA" id="ARBA00004434"/>
    </source>
</evidence>
<dbReference type="OrthoDB" id="9974841at2759"/>
<gene>
    <name evidence="8" type="ORF">PUNSTDRAFT_55689</name>
</gene>
<dbReference type="HOGENOM" id="CLU_169812_1_0_1"/>
<proteinExistence type="inferred from homology"/>
<keyword evidence="7" id="KW-0809">Transit peptide</keyword>